<dbReference type="GeneID" id="63784055"/>
<dbReference type="AlphaFoldDB" id="A0A1Y2FUS7"/>
<comment type="catalytic activity">
    <reaction evidence="6">
        <text>N-acetyl-alpha-D-glucosamine 1-phosphate + UTP + H(+) = UDP-N-acetyl-alpha-D-glucosamine + diphosphate</text>
        <dbReference type="Rhea" id="RHEA:13509"/>
        <dbReference type="ChEBI" id="CHEBI:15378"/>
        <dbReference type="ChEBI" id="CHEBI:33019"/>
        <dbReference type="ChEBI" id="CHEBI:46398"/>
        <dbReference type="ChEBI" id="CHEBI:57705"/>
        <dbReference type="ChEBI" id="CHEBI:57776"/>
        <dbReference type="EC" id="2.7.7.23"/>
    </reaction>
</comment>
<dbReference type="InterPro" id="IPR039741">
    <property type="entry name" value="UDP-sugar_pyrophosphorylase"/>
</dbReference>
<keyword evidence="8" id="KW-1185">Reference proteome</keyword>
<evidence type="ECO:0000256" key="5">
    <source>
        <dbReference type="ARBA" id="ARBA00022695"/>
    </source>
</evidence>
<evidence type="ECO:0000256" key="2">
    <source>
        <dbReference type="ARBA" id="ARBA00010401"/>
    </source>
</evidence>
<dbReference type="STRING" id="56484.A0A1Y2FUS7"/>
<reference evidence="7 8" key="1">
    <citation type="submission" date="2016-07" db="EMBL/GenBank/DDBJ databases">
        <title>Pervasive Adenine N6-methylation of Active Genes in Fungi.</title>
        <authorList>
            <consortium name="DOE Joint Genome Institute"/>
            <person name="Mondo S.J."/>
            <person name="Dannebaum R.O."/>
            <person name="Kuo R.C."/>
            <person name="Labutti K."/>
            <person name="Haridas S."/>
            <person name="Kuo A."/>
            <person name="Salamov A."/>
            <person name="Ahrendt S.R."/>
            <person name="Lipzen A."/>
            <person name="Sullivan W."/>
            <person name="Andreopoulos W.B."/>
            <person name="Clum A."/>
            <person name="Lindquist E."/>
            <person name="Daum C."/>
            <person name="Ramamoorthy G.K."/>
            <person name="Gryganskyi A."/>
            <person name="Culley D."/>
            <person name="Magnuson J.K."/>
            <person name="James T.Y."/>
            <person name="O'Malley M.A."/>
            <person name="Stajich J.E."/>
            <person name="Spatafora J.W."/>
            <person name="Visel A."/>
            <person name="Grigoriev I.V."/>
        </authorList>
    </citation>
    <scope>NUCLEOTIDE SEQUENCE [LARGE SCALE GENOMIC DNA]</scope>
    <source>
        <strain evidence="7 8">12-1054</strain>
    </source>
</reference>
<evidence type="ECO:0000313" key="8">
    <source>
        <dbReference type="Proteomes" id="UP000193685"/>
    </source>
</evidence>
<name>A0A1Y2FUS7_PROLT</name>
<comment type="similarity">
    <text evidence="2">Belongs to the UDPGP type 1 family.</text>
</comment>
<comment type="pathway">
    <text evidence="1">Nucleotide-sugar biosynthesis; UDP-N-acetyl-alpha-D-glucosamine biosynthesis; UDP-N-acetyl-alpha-D-glucosamine from N-acetyl-alpha-D-glucosamine 1-phosphate: step 1/1.</text>
</comment>
<dbReference type="Gene3D" id="3.90.550.10">
    <property type="entry name" value="Spore Coat Polysaccharide Biosynthesis Protein SpsA, Chain A"/>
    <property type="match status" value="1"/>
</dbReference>
<dbReference type="EMBL" id="MCFI01000001">
    <property type="protein sequence ID" value="ORY87760.1"/>
    <property type="molecule type" value="Genomic_DNA"/>
</dbReference>
<keyword evidence="4 7" id="KW-0808">Transferase</keyword>
<dbReference type="OMA" id="YFQVDNP"/>
<protein>
    <recommendedName>
        <fullName evidence="3">UDP-N-acetylglucosamine diphosphorylase</fullName>
        <ecNumber evidence="3">2.7.7.23</ecNumber>
    </recommendedName>
</protein>
<evidence type="ECO:0000256" key="1">
    <source>
        <dbReference type="ARBA" id="ARBA00005208"/>
    </source>
</evidence>
<evidence type="ECO:0000256" key="3">
    <source>
        <dbReference type="ARBA" id="ARBA00012457"/>
    </source>
</evidence>
<accession>A0A1Y2FUS7</accession>
<dbReference type="Pfam" id="PF01704">
    <property type="entry name" value="UDPGP"/>
    <property type="match status" value="1"/>
</dbReference>
<proteinExistence type="inferred from homology"/>
<dbReference type="CDD" id="cd04193">
    <property type="entry name" value="UDPGlcNAc_PPase"/>
    <property type="match status" value="1"/>
</dbReference>
<dbReference type="PANTHER" id="PTHR11952">
    <property type="entry name" value="UDP- GLUCOSE PYROPHOSPHORYLASE"/>
    <property type="match status" value="1"/>
</dbReference>
<evidence type="ECO:0000256" key="4">
    <source>
        <dbReference type="ARBA" id="ARBA00022679"/>
    </source>
</evidence>
<dbReference type="GO" id="GO:0003977">
    <property type="term" value="F:UDP-N-acetylglucosamine diphosphorylase activity"/>
    <property type="evidence" value="ECO:0007669"/>
    <property type="project" value="UniProtKB-EC"/>
</dbReference>
<dbReference type="InterPro" id="IPR029044">
    <property type="entry name" value="Nucleotide-diphossugar_trans"/>
</dbReference>
<dbReference type="PANTHER" id="PTHR11952:SF2">
    <property type="entry name" value="LD24639P"/>
    <property type="match status" value="1"/>
</dbReference>
<dbReference type="SUPFAM" id="SSF53448">
    <property type="entry name" value="Nucleotide-diphospho-sugar transferases"/>
    <property type="match status" value="1"/>
</dbReference>
<dbReference type="InterPro" id="IPR002618">
    <property type="entry name" value="UDPGP_fam"/>
</dbReference>
<dbReference type="OrthoDB" id="532420at2759"/>
<sequence>MEKIKEQLARVGITKKEASPAVSLPSEDALAEIRKVYDEAGQGHVFQFWEQLDKKQQSGLYDQACLIDPAHSNGIFTEATKSSEEQEEAGALQPLPKDTFTVLKDEGEADIKCWYESGLQLIAQGKVAAIVMAGGQGTRLGSSEPKGCFDIGLPSKKSLFQLQAERIARLRQLARRHAELDALPPLYWYIMTSQPTRGATMAFFQTHNYFGLDPDQVKFFDQGTLPCFDMDGKILLDRQDLIAESPDGNGGLYKALVTGGIVEHAEKHSVEHFHVYCVDNCLIKVADPLFIGWAADKDFQIATKSVEKKDPSESVGLIVAQGSKPSVVEYSEIEESLTKEKDASGSLKYRAANIVQHYFNRTLIEFAAAWSMDLPHHVAKKKIVHVNANGETEKPSSPNGIKLEQFVFDVFDHCSLEKFGCLEVSREDEFSPLKNPSGDDSPASSKRALMQQGARWIRAAGGVTEDDGSENGAIGVEVSPLISYAGEGLSAHVEGERLLGQAYLERQKA</sequence>
<dbReference type="Proteomes" id="UP000193685">
    <property type="component" value="Unassembled WGS sequence"/>
</dbReference>
<comment type="caution">
    <text evidence="7">The sequence shown here is derived from an EMBL/GenBank/DDBJ whole genome shotgun (WGS) entry which is preliminary data.</text>
</comment>
<evidence type="ECO:0000313" key="7">
    <source>
        <dbReference type="EMBL" id="ORY87760.1"/>
    </source>
</evidence>
<dbReference type="GO" id="GO:0006048">
    <property type="term" value="P:UDP-N-acetylglucosamine biosynthetic process"/>
    <property type="evidence" value="ECO:0007669"/>
    <property type="project" value="TreeGrafter"/>
</dbReference>
<organism evidence="7 8">
    <name type="scientific">Protomyces lactucae-debilis</name>
    <dbReference type="NCBI Taxonomy" id="2754530"/>
    <lineage>
        <taxon>Eukaryota</taxon>
        <taxon>Fungi</taxon>
        <taxon>Dikarya</taxon>
        <taxon>Ascomycota</taxon>
        <taxon>Taphrinomycotina</taxon>
        <taxon>Taphrinomycetes</taxon>
        <taxon>Taphrinales</taxon>
        <taxon>Protomycetaceae</taxon>
        <taxon>Protomyces</taxon>
    </lineage>
</organism>
<dbReference type="EC" id="2.7.7.23" evidence="3"/>
<evidence type="ECO:0000256" key="6">
    <source>
        <dbReference type="ARBA" id="ARBA00048493"/>
    </source>
</evidence>
<dbReference type="RefSeq" id="XP_040728255.1">
    <property type="nucleotide sequence ID" value="XM_040867456.1"/>
</dbReference>
<gene>
    <name evidence="7" type="ORF">BCR37DRAFT_342822</name>
</gene>
<keyword evidence="5" id="KW-0548">Nucleotidyltransferase</keyword>